<gene>
    <name evidence="1" type="ORF">CO030_04930</name>
</gene>
<comment type="caution">
    <text evidence="1">The sequence shown here is derived from an EMBL/GenBank/DDBJ whole genome shotgun (WGS) entry which is preliminary data.</text>
</comment>
<dbReference type="EMBL" id="PFRH01000150">
    <property type="protein sequence ID" value="PJC52036.1"/>
    <property type="molecule type" value="Genomic_DNA"/>
</dbReference>
<dbReference type="Proteomes" id="UP000231456">
    <property type="component" value="Unassembled WGS sequence"/>
</dbReference>
<evidence type="ECO:0008006" key="3">
    <source>
        <dbReference type="Google" id="ProtNLM"/>
    </source>
</evidence>
<evidence type="ECO:0000313" key="1">
    <source>
        <dbReference type="EMBL" id="PJC52036.1"/>
    </source>
</evidence>
<name>A0A2M8F8K9_9BACT</name>
<organism evidence="1 2">
    <name type="scientific">Candidatus Magasanikbacteria bacterium CG_4_9_14_0_2_um_filter_42_11</name>
    <dbReference type="NCBI Taxonomy" id="1974643"/>
    <lineage>
        <taxon>Bacteria</taxon>
        <taxon>Candidatus Magasanikiibacteriota</taxon>
    </lineage>
</organism>
<accession>A0A2M8F8K9</accession>
<evidence type="ECO:0000313" key="2">
    <source>
        <dbReference type="Proteomes" id="UP000231456"/>
    </source>
</evidence>
<reference evidence="2" key="1">
    <citation type="submission" date="2017-09" db="EMBL/GenBank/DDBJ databases">
        <title>Depth-based differentiation of microbial function through sediment-hosted aquifers and enrichment of novel symbionts in the deep terrestrial subsurface.</title>
        <authorList>
            <person name="Probst A.J."/>
            <person name="Ladd B."/>
            <person name="Jarett J.K."/>
            <person name="Geller-Mcgrath D.E."/>
            <person name="Sieber C.M.K."/>
            <person name="Emerson J.B."/>
            <person name="Anantharaman K."/>
            <person name="Thomas B.C."/>
            <person name="Malmstrom R."/>
            <person name="Stieglmeier M."/>
            <person name="Klingl A."/>
            <person name="Woyke T."/>
            <person name="Ryan C.M."/>
            <person name="Banfield J.F."/>
        </authorList>
    </citation>
    <scope>NUCLEOTIDE SEQUENCE [LARGE SCALE GENOMIC DNA]</scope>
</reference>
<protein>
    <recommendedName>
        <fullName evidence="3">50S ribosomal protein L7/L12</fullName>
    </recommendedName>
</protein>
<dbReference type="AlphaFoldDB" id="A0A2M8F8K9"/>
<proteinExistence type="predicted"/>
<sequence length="259" mass="28751">MTPLSNILTDRAETFSLSETLTRIEHDSHESIRAAQHTMQVPPEEQTPTIELSQIKQALLDMRAQIDIIVSALDADMHVVPAPPAPTPTPLVEAYLPSTPAPQIQERPQYIPEPPAPVHSEQPLYVERDRASAPVYGSFRIVEGVFNGQRMIGEDGNHYDVPQNYASKSKMVEGDHLKLTITAEGKQYYKQVGPVKRKSLMGELMQDPQGNWVVVVDRIPYKVLTASVTFYKARPGTKTVILVPEEGIANWGAVDSFLS</sequence>